<reference evidence="1 2" key="1">
    <citation type="submission" date="2021-06" db="EMBL/GenBank/DDBJ databases">
        <title>Caerostris extrusa draft genome.</title>
        <authorList>
            <person name="Kono N."/>
            <person name="Arakawa K."/>
        </authorList>
    </citation>
    <scope>NUCLEOTIDE SEQUENCE [LARGE SCALE GENOMIC DNA]</scope>
</reference>
<organism evidence="1 2">
    <name type="scientific">Caerostris extrusa</name>
    <name type="common">Bark spider</name>
    <name type="synonym">Caerostris bankana</name>
    <dbReference type="NCBI Taxonomy" id="172846"/>
    <lineage>
        <taxon>Eukaryota</taxon>
        <taxon>Metazoa</taxon>
        <taxon>Ecdysozoa</taxon>
        <taxon>Arthropoda</taxon>
        <taxon>Chelicerata</taxon>
        <taxon>Arachnida</taxon>
        <taxon>Araneae</taxon>
        <taxon>Araneomorphae</taxon>
        <taxon>Entelegynae</taxon>
        <taxon>Araneoidea</taxon>
        <taxon>Araneidae</taxon>
        <taxon>Caerostris</taxon>
    </lineage>
</organism>
<dbReference type="EMBL" id="BPLR01010407">
    <property type="protein sequence ID" value="GIY39112.1"/>
    <property type="molecule type" value="Genomic_DNA"/>
</dbReference>
<sequence length="118" mass="13730">MPHSCILSESNNSRKFYPWECLFLFHAQILFSVEQKHPLKRRLLSRCSELVNFSHTLRSCGGGGLRKMKVKKKKKKKEKAPCLKKLATEFSYFFPKRTNCGFILPNISLSMQSNKSME</sequence>
<comment type="caution">
    <text evidence="1">The sequence shown here is derived from an EMBL/GenBank/DDBJ whole genome shotgun (WGS) entry which is preliminary data.</text>
</comment>
<evidence type="ECO:0000313" key="1">
    <source>
        <dbReference type="EMBL" id="GIY39112.1"/>
    </source>
</evidence>
<evidence type="ECO:0000313" key="2">
    <source>
        <dbReference type="Proteomes" id="UP001054945"/>
    </source>
</evidence>
<name>A0AAV4T0H2_CAEEX</name>
<proteinExistence type="predicted"/>
<dbReference type="AlphaFoldDB" id="A0AAV4T0H2"/>
<protein>
    <submittedName>
        <fullName evidence="1">Uncharacterized protein</fullName>
    </submittedName>
</protein>
<gene>
    <name evidence="1" type="ORF">CEXT_682551</name>
</gene>
<keyword evidence="2" id="KW-1185">Reference proteome</keyword>
<accession>A0AAV4T0H2</accession>
<dbReference type="Proteomes" id="UP001054945">
    <property type="component" value="Unassembled WGS sequence"/>
</dbReference>